<keyword evidence="1" id="KW-1133">Transmembrane helix</keyword>
<dbReference type="AlphaFoldDB" id="A0A4Y8Q7T8"/>
<feature type="transmembrane region" description="Helical" evidence="1">
    <location>
        <begin position="6"/>
        <end position="30"/>
    </location>
</feature>
<name>A0A4Y8Q7T8_9BACL</name>
<keyword evidence="3" id="KW-1185">Reference proteome</keyword>
<keyword evidence="1" id="KW-0472">Membrane</keyword>
<keyword evidence="1" id="KW-0812">Transmembrane</keyword>
<gene>
    <name evidence="2" type="ORF">B5M42_05680</name>
</gene>
<dbReference type="OrthoDB" id="2620555at2"/>
<accession>A0A4Y8Q7T8</accession>
<dbReference type="RefSeq" id="WP_134750640.1">
    <property type="nucleotide sequence ID" value="NZ_MYFO02000001.1"/>
</dbReference>
<proteinExistence type="predicted"/>
<organism evidence="2 3">
    <name type="scientific">Paenibacillus athensensis</name>
    <dbReference type="NCBI Taxonomy" id="1967502"/>
    <lineage>
        <taxon>Bacteria</taxon>
        <taxon>Bacillati</taxon>
        <taxon>Bacillota</taxon>
        <taxon>Bacilli</taxon>
        <taxon>Bacillales</taxon>
        <taxon>Paenibacillaceae</taxon>
        <taxon>Paenibacillus</taxon>
    </lineage>
</organism>
<dbReference type="Proteomes" id="UP000298246">
    <property type="component" value="Unassembled WGS sequence"/>
</dbReference>
<evidence type="ECO:0000313" key="2">
    <source>
        <dbReference type="EMBL" id="TFE90158.1"/>
    </source>
</evidence>
<evidence type="ECO:0000256" key="1">
    <source>
        <dbReference type="SAM" id="Phobius"/>
    </source>
</evidence>
<dbReference type="EMBL" id="MYFO01000005">
    <property type="protein sequence ID" value="TFE90158.1"/>
    <property type="molecule type" value="Genomic_DNA"/>
</dbReference>
<evidence type="ECO:0000313" key="3">
    <source>
        <dbReference type="Proteomes" id="UP000298246"/>
    </source>
</evidence>
<sequence>MNEWPAALWASISAMAAALVLALIAVLGSFARQGAAIQQTDDNAIAIVKEYRKYEQFDGTKNLYAQDVISAIAESRGNPEIWVDKQPGVTDDFSIKFTKSTSAANFSTKALTADENKFPVTARYDSKLIKDANGAIIRIEFRRP</sequence>
<reference evidence="2 3" key="1">
    <citation type="submission" date="2017-03" db="EMBL/GenBank/DDBJ databases">
        <title>Isolation of Levoglucosan Utilizing Bacteria.</title>
        <authorList>
            <person name="Arya A.S."/>
        </authorList>
    </citation>
    <scope>NUCLEOTIDE SEQUENCE [LARGE SCALE GENOMIC DNA]</scope>
    <source>
        <strain evidence="2 3">MEC069</strain>
    </source>
</reference>
<comment type="caution">
    <text evidence="2">The sequence shown here is derived from an EMBL/GenBank/DDBJ whole genome shotgun (WGS) entry which is preliminary data.</text>
</comment>
<protein>
    <submittedName>
        <fullName evidence="2">Uncharacterized protein</fullName>
    </submittedName>
</protein>